<gene>
    <name evidence="1" type="ORF">BpHYR1_024457</name>
</gene>
<evidence type="ECO:0000313" key="1">
    <source>
        <dbReference type="EMBL" id="RNA04089.1"/>
    </source>
</evidence>
<proteinExistence type="predicted"/>
<dbReference type="OrthoDB" id="10613168at2759"/>
<dbReference type="Proteomes" id="UP000276133">
    <property type="component" value="Unassembled WGS sequence"/>
</dbReference>
<name>A0A3M7PZ00_BRAPC</name>
<accession>A0A3M7PZ00</accession>
<dbReference type="AlphaFoldDB" id="A0A3M7PZ00"/>
<organism evidence="1 2">
    <name type="scientific">Brachionus plicatilis</name>
    <name type="common">Marine rotifer</name>
    <name type="synonym">Brachionus muelleri</name>
    <dbReference type="NCBI Taxonomy" id="10195"/>
    <lineage>
        <taxon>Eukaryota</taxon>
        <taxon>Metazoa</taxon>
        <taxon>Spiralia</taxon>
        <taxon>Gnathifera</taxon>
        <taxon>Rotifera</taxon>
        <taxon>Eurotatoria</taxon>
        <taxon>Monogononta</taxon>
        <taxon>Pseudotrocha</taxon>
        <taxon>Ploima</taxon>
        <taxon>Brachionidae</taxon>
        <taxon>Brachionus</taxon>
    </lineage>
</organism>
<protein>
    <submittedName>
        <fullName evidence="1">Uncharacterized protein</fullName>
    </submittedName>
</protein>
<dbReference type="EMBL" id="REGN01008242">
    <property type="protein sequence ID" value="RNA04089.1"/>
    <property type="molecule type" value="Genomic_DNA"/>
</dbReference>
<evidence type="ECO:0000313" key="2">
    <source>
        <dbReference type="Proteomes" id="UP000276133"/>
    </source>
</evidence>
<comment type="caution">
    <text evidence="1">The sequence shown here is derived from an EMBL/GenBank/DDBJ whole genome shotgun (WGS) entry which is preliminary data.</text>
</comment>
<keyword evidence="2" id="KW-1185">Reference proteome</keyword>
<sequence length="329" mass="37648">MNNLLIFEINTIQCYFCNERWKACADPPDLNELRFSAVECHGMCVAWLNQLDNNLLYRGCLKNISSLKIANDLKDLVYYVCSSDFCNDVPLNMSSTKAITTTSEMPKKNSTIKIQNEERAILKSSFSESNAPDSQFENGNDTEIESCDDDNSLDYYDITVELEVKPTISLANSSKSFENYQSMSEPETKSITCYFCNARWPACGNPPNLDKIKHNTVECIGVCVSWYNPWDKNLLYRGCSTQIINGTSGNLNKSFKSFMNLTIAMVKSQKYGKIPMHMHMSNKRKNNQNILFDLIYLKKIPLVTPNLYRLSLFNKNYSSGWKQKLIQNN</sequence>
<reference evidence="1 2" key="1">
    <citation type="journal article" date="2018" name="Sci. Rep.">
        <title>Genomic signatures of local adaptation to the degree of environmental predictability in rotifers.</title>
        <authorList>
            <person name="Franch-Gras L."/>
            <person name="Hahn C."/>
            <person name="Garcia-Roger E.M."/>
            <person name="Carmona M.J."/>
            <person name="Serra M."/>
            <person name="Gomez A."/>
        </authorList>
    </citation>
    <scope>NUCLEOTIDE SEQUENCE [LARGE SCALE GENOMIC DNA]</scope>
    <source>
        <strain evidence="1">HYR1</strain>
    </source>
</reference>